<keyword evidence="2" id="KW-1185">Reference proteome</keyword>
<reference evidence="1 2" key="1">
    <citation type="submission" date="2016-06" db="EMBL/GenBank/DDBJ databases">
        <title>Draft Genome Sequence of Tenacibaculum soleae UCD-KL19.</title>
        <authorList>
            <person name="Eisen J.A."/>
            <person name="Coil D.A."/>
            <person name="Lujan K.M."/>
        </authorList>
    </citation>
    <scope>NUCLEOTIDE SEQUENCE [LARGE SCALE GENOMIC DNA]</scope>
    <source>
        <strain evidence="1 2">UCD-KL19</strain>
    </source>
</reference>
<dbReference type="RefSeq" id="WP_068705698.1">
    <property type="nucleotide sequence ID" value="NZ_MAKX01000024.1"/>
</dbReference>
<dbReference type="AlphaFoldDB" id="A0A1B9XXS8"/>
<dbReference type="EMBL" id="MAKX01000024">
    <property type="protein sequence ID" value="OCK42241.1"/>
    <property type="molecule type" value="Genomic_DNA"/>
</dbReference>
<proteinExistence type="predicted"/>
<protein>
    <submittedName>
        <fullName evidence="1">Uncharacterized protein</fullName>
    </submittedName>
</protein>
<dbReference type="Proteomes" id="UP000093186">
    <property type="component" value="Unassembled WGS sequence"/>
</dbReference>
<name>A0A1B9XXS8_9FLAO</name>
<organism evidence="1 2">
    <name type="scientific">Tenacibaculum soleae</name>
    <dbReference type="NCBI Taxonomy" id="447689"/>
    <lineage>
        <taxon>Bacteria</taxon>
        <taxon>Pseudomonadati</taxon>
        <taxon>Bacteroidota</taxon>
        <taxon>Flavobacteriia</taxon>
        <taxon>Flavobacteriales</taxon>
        <taxon>Flavobacteriaceae</taxon>
        <taxon>Tenacibaculum</taxon>
    </lineage>
</organism>
<evidence type="ECO:0000313" key="1">
    <source>
        <dbReference type="EMBL" id="OCK42241.1"/>
    </source>
</evidence>
<evidence type="ECO:0000313" key="2">
    <source>
        <dbReference type="Proteomes" id="UP000093186"/>
    </source>
</evidence>
<comment type="caution">
    <text evidence="1">The sequence shown here is derived from an EMBL/GenBank/DDBJ whole genome shotgun (WGS) entry which is preliminary data.</text>
</comment>
<gene>
    <name evidence="1" type="ORF">BA195_11495</name>
</gene>
<sequence length="78" mass="9056">MNTSRTFRFNSNEGLNYTVRCVVGNRNYIVISINKNPLVINTYKTIYEAVKDRQNLMIIMDLLGLIKEYKGTPLINKI</sequence>
<accession>A0A1B9XXS8</accession>